<name>A0A1X0AQM1_9MYCO</name>
<sequence>MTNPVGSPDAAGASIIGAIAAPHSLATEAGLNALRDGGTAIDAAIAAAAVLTVVYPHNVALGGDLIALVRGPDGKVQCINSSGWAAGTTDAAVLRSTFGRSLPARDVHTVTVPGGVRGWEALRSHGSRLSWSDTLAAAEDAAASGVELAPSVARHLLHPENADLHGTSDFDRVFRPDGQSRRAGDLLRQPELAASFSLLRAGGPDEFYQGALATRSITYLQSRGSQLTADDFADFQPETTAPLQTTFGDLTVLTSPPNTHGFILLRVLRAVEELGLADPLGADFGTVMRLFHRANRIRDDSLADPRQVGVDVGALVHDDLTSFAPVGQARDASLIPHGDTVGVSAMDSDGYAVSLIQSVFYAFGSGLIDPQTGILYHNRGTSFSLDEHAPNVIAPRKRPAHTLMPAMTLHDGSVRHILSTMGGQGQPQILAQILLHATRGATAQAAVAAPRSVVGPQYDGATDDLVSYESDSPAAAREALIGSGLFVLEVPPRTEALGQANVVFSEPDGRMTAASDPRSDGAAAVAHFPRALGTNS</sequence>
<dbReference type="InterPro" id="IPR029055">
    <property type="entry name" value="Ntn_hydrolases_N"/>
</dbReference>
<dbReference type="PRINTS" id="PR01210">
    <property type="entry name" value="GGTRANSPTASE"/>
</dbReference>
<accession>A0A1X0AQM1</accession>
<dbReference type="Gene3D" id="3.60.20.40">
    <property type="match status" value="1"/>
</dbReference>
<dbReference type="Gene3D" id="1.10.246.230">
    <property type="match status" value="1"/>
</dbReference>
<dbReference type="Pfam" id="PF01019">
    <property type="entry name" value="G_glu_transpept"/>
    <property type="match status" value="1"/>
</dbReference>
<evidence type="ECO:0000313" key="1">
    <source>
        <dbReference type="EMBL" id="ORA32353.1"/>
    </source>
</evidence>
<dbReference type="PANTHER" id="PTHR43881">
    <property type="entry name" value="GAMMA-GLUTAMYLTRANSPEPTIDASE (AFU_ORTHOLOGUE AFUA_4G13580)"/>
    <property type="match status" value="1"/>
</dbReference>
<dbReference type="AlphaFoldDB" id="A0A1X0AQM1"/>
<organism evidence="1 2">
    <name type="scientific">Mycobacterium aquaticum</name>
    <dbReference type="NCBI Taxonomy" id="1927124"/>
    <lineage>
        <taxon>Bacteria</taxon>
        <taxon>Bacillati</taxon>
        <taxon>Actinomycetota</taxon>
        <taxon>Actinomycetes</taxon>
        <taxon>Mycobacteriales</taxon>
        <taxon>Mycobacteriaceae</taxon>
        <taxon>Mycobacterium</taxon>
    </lineage>
</organism>
<protein>
    <submittedName>
        <fullName evidence="1">Gamma-glutamyltranspeptidase</fullName>
    </submittedName>
</protein>
<dbReference type="Proteomes" id="UP000192448">
    <property type="component" value="Unassembled WGS sequence"/>
</dbReference>
<gene>
    <name evidence="1" type="ORF">BST13_23110</name>
</gene>
<dbReference type="EMBL" id="MVHF01000026">
    <property type="protein sequence ID" value="ORA32353.1"/>
    <property type="molecule type" value="Genomic_DNA"/>
</dbReference>
<dbReference type="PANTHER" id="PTHR43881:SF1">
    <property type="entry name" value="GAMMA-GLUTAMYLTRANSPEPTIDASE (AFU_ORTHOLOGUE AFUA_4G13580)"/>
    <property type="match status" value="1"/>
</dbReference>
<keyword evidence="2" id="KW-1185">Reference proteome</keyword>
<dbReference type="RefSeq" id="WP_083166350.1">
    <property type="nucleotide sequence ID" value="NZ_MVHF01000026.1"/>
</dbReference>
<reference evidence="1 2" key="1">
    <citation type="submission" date="2017-02" db="EMBL/GenBank/DDBJ databases">
        <title>The new phylogeny of genus Mycobacterium.</title>
        <authorList>
            <person name="Tortoli E."/>
            <person name="Trovato A."/>
            <person name="Cirillo D.M."/>
        </authorList>
    </citation>
    <scope>NUCLEOTIDE SEQUENCE [LARGE SCALE GENOMIC DNA]</scope>
    <source>
        <strain evidence="1 2">RW6</strain>
    </source>
</reference>
<proteinExistence type="predicted"/>
<dbReference type="STRING" id="1927124.BST13_23110"/>
<evidence type="ECO:0000313" key="2">
    <source>
        <dbReference type="Proteomes" id="UP000192448"/>
    </source>
</evidence>
<dbReference type="InterPro" id="IPR052896">
    <property type="entry name" value="GGT-like_enzyme"/>
</dbReference>
<comment type="caution">
    <text evidence="1">The sequence shown here is derived from an EMBL/GenBank/DDBJ whole genome shotgun (WGS) entry which is preliminary data.</text>
</comment>
<dbReference type="InterPro" id="IPR043137">
    <property type="entry name" value="GGT_ssub_C"/>
</dbReference>
<dbReference type="SUPFAM" id="SSF56235">
    <property type="entry name" value="N-terminal nucleophile aminohydrolases (Ntn hydrolases)"/>
    <property type="match status" value="1"/>
</dbReference>